<keyword evidence="7" id="KW-0119">Carbohydrate metabolism</keyword>
<evidence type="ECO:0000256" key="5">
    <source>
        <dbReference type="ARBA" id="ARBA00012670"/>
    </source>
</evidence>
<dbReference type="EMBL" id="CP060696">
    <property type="protein sequence ID" value="QNO18376.1"/>
    <property type="molecule type" value="Genomic_DNA"/>
</dbReference>
<dbReference type="KEGG" id="caml:H6X83_01540"/>
<evidence type="ECO:0000256" key="4">
    <source>
        <dbReference type="ARBA" id="ARBA00011165"/>
    </source>
</evidence>
<dbReference type="Gene3D" id="2.60.40.1180">
    <property type="entry name" value="Golgi alpha-mannosidase II"/>
    <property type="match status" value="1"/>
</dbReference>
<dbReference type="AlphaFoldDB" id="A0A7G9WI64"/>
<dbReference type="SUPFAM" id="SSF51011">
    <property type="entry name" value="Glycosyl hydrolase domain"/>
    <property type="match status" value="1"/>
</dbReference>
<dbReference type="SMART" id="SM00813">
    <property type="entry name" value="Alpha-L-AF_C"/>
    <property type="match status" value="1"/>
</dbReference>
<dbReference type="PANTHER" id="PTHR43576:SF3">
    <property type="entry name" value="ALPHA-L-ARABINOFURANOSIDASE C"/>
    <property type="match status" value="1"/>
</dbReference>
<organism evidence="10 11">
    <name type="scientific">Caproicibacterium amylolyticum</name>
    <dbReference type="NCBI Taxonomy" id="2766537"/>
    <lineage>
        <taxon>Bacteria</taxon>
        <taxon>Bacillati</taxon>
        <taxon>Bacillota</taxon>
        <taxon>Clostridia</taxon>
        <taxon>Eubacteriales</taxon>
        <taxon>Oscillospiraceae</taxon>
        <taxon>Caproicibacterium</taxon>
    </lineage>
</organism>
<name>A0A7G9WI64_9FIRM</name>
<comment type="similarity">
    <text evidence="3">Belongs to the glycosyl hydrolase 51 family.</text>
</comment>
<dbReference type="SUPFAM" id="SSF51445">
    <property type="entry name" value="(Trans)glycosidases"/>
    <property type="match status" value="1"/>
</dbReference>
<evidence type="ECO:0000259" key="9">
    <source>
        <dbReference type="SMART" id="SM00813"/>
    </source>
</evidence>
<dbReference type="GO" id="GO:0046373">
    <property type="term" value="P:L-arabinose metabolic process"/>
    <property type="evidence" value="ECO:0007669"/>
    <property type="project" value="InterPro"/>
</dbReference>
<dbReference type="InterPro" id="IPR017853">
    <property type="entry name" value="GH"/>
</dbReference>
<dbReference type="Proteomes" id="UP000516046">
    <property type="component" value="Chromosome"/>
</dbReference>
<evidence type="ECO:0000256" key="7">
    <source>
        <dbReference type="ARBA" id="ARBA00023277"/>
    </source>
</evidence>
<dbReference type="Gene3D" id="3.20.20.80">
    <property type="entry name" value="Glycosidases"/>
    <property type="match status" value="1"/>
</dbReference>
<feature type="domain" description="Alpha-L-arabinofuranosidase C-terminal" evidence="9">
    <location>
        <begin position="290"/>
        <end position="485"/>
    </location>
</feature>
<dbReference type="InterPro" id="IPR055235">
    <property type="entry name" value="ASD1_cat"/>
</dbReference>
<comment type="pathway">
    <text evidence="2">Glycan metabolism.</text>
</comment>
<evidence type="ECO:0000313" key="11">
    <source>
        <dbReference type="Proteomes" id="UP000516046"/>
    </source>
</evidence>
<evidence type="ECO:0000256" key="2">
    <source>
        <dbReference type="ARBA" id="ARBA00004881"/>
    </source>
</evidence>
<dbReference type="Pfam" id="PF22848">
    <property type="entry name" value="ASD1_dom"/>
    <property type="match status" value="1"/>
</dbReference>
<comment type="subunit">
    <text evidence="4">Homohexamer; trimer of dimers.</text>
</comment>
<accession>A0A7G9WI64</accession>
<dbReference type="RefSeq" id="WP_212507439.1">
    <property type="nucleotide sequence ID" value="NZ_CP060696.1"/>
</dbReference>
<dbReference type="GO" id="GO:0000272">
    <property type="term" value="P:polysaccharide catabolic process"/>
    <property type="evidence" value="ECO:0007669"/>
    <property type="project" value="TreeGrafter"/>
</dbReference>
<gene>
    <name evidence="10" type="ORF">H6X83_01540</name>
</gene>
<protein>
    <recommendedName>
        <fullName evidence="5">non-reducing end alpha-L-arabinofuranosidase</fullName>
        <ecNumber evidence="5">3.2.1.55</ecNumber>
    </recommendedName>
</protein>
<dbReference type="InterPro" id="IPR010720">
    <property type="entry name" value="Alpha-L-AF_C"/>
</dbReference>
<reference evidence="10 11" key="1">
    <citation type="submission" date="2020-08" db="EMBL/GenBank/DDBJ databases">
        <authorList>
            <person name="Ren C."/>
            <person name="Gu Y."/>
            <person name="Xu Y."/>
        </authorList>
    </citation>
    <scope>NUCLEOTIDE SEQUENCE [LARGE SCALE GENOMIC DNA]</scope>
    <source>
        <strain evidence="10 11">LBM18003</strain>
    </source>
</reference>
<dbReference type="Pfam" id="PF06964">
    <property type="entry name" value="Alpha-L-AF_C"/>
    <property type="match status" value="1"/>
</dbReference>
<dbReference type="GO" id="GO:0046556">
    <property type="term" value="F:alpha-L-arabinofuranosidase activity"/>
    <property type="evidence" value="ECO:0007669"/>
    <property type="project" value="UniProtKB-EC"/>
</dbReference>
<evidence type="ECO:0000313" key="10">
    <source>
        <dbReference type="EMBL" id="QNO18376.1"/>
    </source>
</evidence>
<keyword evidence="6" id="KW-0378">Hydrolase</keyword>
<sequence>MKQAKLHIEKDFRIAEVDERLFSSFLEHLGRAIYTGIYEPGHPQADENGYRMDVMKLIQQLGVSHIRYPGGNFLSGYDWKDGIGPKEDRPRRLDLAWHTIESNQFGIDEFYDWSKKAGTQIMGAVNMGTGTPKDAGQLVEYCNFAGGTYWSDLRAKNGHKDPLNIKLWCIGNEMDGEWQICHLDADDYGKKAVEAAKIMRWIDDSIQMVACGSASTLQKTYPEWDRKVMEYTYDYVDYLSLHRYYENEGNDFDFLASFVDMDRFIHTLEGTANYVKALKRGTKDICFSFDEWNVWYQQHQQPHPWQEAPEILEDHYTLLDALVFAGMSMTLLNHADRVKIACLAQLVNVIAPIFTEKGGRVIKQSIYYPFEYMSKFGRGTVLKPVVSTPTAESRYGDTPLLQQSVVYDEKTNAVTVFALNIGAEEMQLDLDLRSFGKVKMQEHICMAGSLSATNTFAQPDAVTPKDLPLEQGEFDTCSVILQPQSYHVLRFSL</sequence>
<dbReference type="EC" id="3.2.1.55" evidence="5"/>
<evidence type="ECO:0000256" key="3">
    <source>
        <dbReference type="ARBA" id="ARBA00007186"/>
    </source>
</evidence>
<dbReference type="InterPro" id="IPR013780">
    <property type="entry name" value="Glyco_hydro_b"/>
</dbReference>
<proteinExistence type="inferred from homology"/>
<evidence type="ECO:0000256" key="8">
    <source>
        <dbReference type="ARBA" id="ARBA00023295"/>
    </source>
</evidence>
<comment type="catalytic activity">
    <reaction evidence="1">
        <text>Hydrolysis of terminal non-reducing alpha-L-arabinofuranoside residues in alpha-L-arabinosides.</text>
        <dbReference type="EC" id="3.2.1.55"/>
    </reaction>
</comment>
<dbReference type="PANTHER" id="PTHR43576">
    <property type="entry name" value="ALPHA-L-ARABINOFURANOSIDASE C-RELATED"/>
    <property type="match status" value="1"/>
</dbReference>
<evidence type="ECO:0000256" key="6">
    <source>
        <dbReference type="ARBA" id="ARBA00022801"/>
    </source>
</evidence>
<evidence type="ECO:0000256" key="1">
    <source>
        <dbReference type="ARBA" id="ARBA00001462"/>
    </source>
</evidence>
<keyword evidence="11" id="KW-1185">Reference proteome</keyword>
<keyword evidence="8" id="KW-0326">Glycosidase</keyword>